<gene>
    <name evidence="1" type="ORF">HMPREF0548_1157</name>
</gene>
<dbReference type="Pfam" id="PF07751">
    <property type="entry name" value="Abi_2"/>
    <property type="match status" value="1"/>
</dbReference>
<dbReference type="RefSeq" id="WP_007125685.1">
    <property type="nucleotide sequence ID" value="NZ_AZFO01000010.1"/>
</dbReference>
<proteinExistence type="predicted"/>
<dbReference type="HOGENOM" id="CLU_972506_0_0_9"/>
<protein>
    <submittedName>
        <fullName evidence="1">Abi-like protein</fullName>
    </submittedName>
</protein>
<accession>C2ENB1</accession>
<dbReference type="OrthoDB" id="5363652at2"/>
<evidence type="ECO:0000313" key="2">
    <source>
        <dbReference type="Proteomes" id="UP000005583"/>
    </source>
</evidence>
<dbReference type="eggNOG" id="ENOG5032MT2">
    <property type="taxonomic scope" value="Bacteria"/>
</dbReference>
<dbReference type="AlphaFoldDB" id="C2ENB1"/>
<sequence>MKIDLDEITKIRLNFCRDMGLKIKDEQFFHNKVQAYGYREIIHQYSSHFMHKDDEQTEKFKPNTTFEELYDFYQLDQRLKNETMIDLQLFEQSFKAALVDAVDTEAANLRMAKAKSGKDDQLKLDDFLKEKYQLQTGRVIRRGDLRSRIRRIKKNYLEPFAGYNEIYSEITPWILIKEMSFGVACNYFFLLHHHVQKEVLKALFKDETPVVKFEKIVEIIRDFRNRAAHNYRLIGIKHDDVYYYQLVYQQLLLLKNDEPSARMKMSFDQIKKNYLINYSKEKQYLKEVLI</sequence>
<dbReference type="InterPro" id="IPR011664">
    <property type="entry name" value="Abi_system_AbiD/AbiF-like"/>
</dbReference>
<dbReference type="STRING" id="525365.HMPREF0548_1157"/>
<organism evidence="1 2">
    <name type="scientific">Lactobacillus ultunensis DSM 16047</name>
    <dbReference type="NCBI Taxonomy" id="525365"/>
    <lineage>
        <taxon>Bacteria</taxon>
        <taxon>Bacillati</taxon>
        <taxon>Bacillota</taxon>
        <taxon>Bacilli</taxon>
        <taxon>Lactobacillales</taxon>
        <taxon>Lactobacillaceae</taxon>
        <taxon>Lactobacillus</taxon>
    </lineage>
</organism>
<comment type="caution">
    <text evidence="1">The sequence shown here is derived from an EMBL/GenBank/DDBJ whole genome shotgun (WGS) entry which is preliminary data.</text>
</comment>
<keyword evidence="2" id="KW-1185">Reference proteome</keyword>
<dbReference type="Proteomes" id="UP000005583">
    <property type="component" value="Unassembled WGS sequence"/>
</dbReference>
<name>C2ENB1_9LACO</name>
<dbReference type="EMBL" id="ACGU01000055">
    <property type="protein sequence ID" value="EEJ71915.1"/>
    <property type="molecule type" value="Genomic_DNA"/>
</dbReference>
<evidence type="ECO:0000313" key="1">
    <source>
        <dbReference type="EMBL" id="EEJ71915.1"/>
    </source>
</evidence>
<reference evidence="1 2" key="1">
    <citation type="submission" date="2009-01" db="EMBL/GenBank/DDBJ databases">
        <authorList>
            <person name="Qin X."/>
            <person name="Bachman B."/>
            <person name="Battles P."/>
            <person name="Bell A."/>
            <person name="Bess C."/>
            <person name="Bickham C."/>
            <person name="Chaboub L."/>
            <person name="Chen D."/>
            <person name="Coyle M."/>
            <person name="Deiros D.R."/>
            <person name="Dinh H."/>
            <person name="Forbes L."/>
            <person name="Fowler G."/>
            <person name="Francisco L."/>
            <person name="Fu Q."/>
            <person name="Gubbala S."/>
            <person name="Hale W."/>
            <person name="Han Y."/>
            <person name="Hemphill L."/>
            <person name="Highlander S.K."/>
            <person name="Hirani K."/>
            <person name="Hogues M."/>
            <person name="Jackson L."/>
            <person name="Jakkamsetti A."/>
            <person name="Javaid M."/>
            <person name="Jiang H."/>
            <person name="Korchina V."/>
            <person name="Kovar C."/>
            <person name="Lara F."/>
            <person name="Lee S."/>
            <person name="Mata R."/>
            <person name="Mathew T."/>
            <person name="Moen C."/>
            <person name="Morales K."/>
            <person name="Munidasa M."/>
            <person name="Nazareth L."/>
            <person name="Ngo R."/>
            <person name="Nguyen L."/>
            <person name="Okwuonu G."/>
            <person name="Ongeri F."/>
            <person name="Patil S."/>
            <person name="Petrosino J."/>
            <person name="Pham C."/>
            <person name="Pham P."/>
            <person name="Pu L.-L."/>
            <person name="Puazo M."/>
            <person name="Raj R."/>
            <person name="Reid J."/>
            <person name="Rouhana J."/>
            <person name="Saada N."/>
            <person name="Shang Y."/>
            <person name="Simmons D."/>
            <person name="Thornton R."/>
            <person name="Warren J."/>
            <person name="Weissenberger G."/>
            <person name="Zhang J."/>
            <person name="Zhang L."/>
            <person name="Zhou C."/>
            <person name="Zhu D."/>
            <person name="Muzny D."/>
            <person name="Worley K."/>
            <person name="Gibbs R."/>
        </authorList>
    </citation>
    <scope>NUCLEOTIDE SEQUENCE [LARGE SCALE GENOMIC DNA]</scope>
    <source>
        <strain evidence="1 2">DSM 16047</strain>
    </source>
</reference>